<comment type="caution">
    <text evidence="4">The sequence shown here is derived from an EMBL/GenBank/DDBJ whole genome shotgun (WGS) entry which is preliminary data.</text>
</comment>
<keyword evidence="2" id="KW-0732">Signal</keyword>
<name>A0A927B4W3_9BACT</name>
<dbReference type="Gene3D" id="2.70.70.10">
    <property type="entry name" value="Glucose Permease (Domain IIA)"/>
    <property type="match status" value="1"/>
</dbReference>
<dbReference type="SUPFAM" id="SSF51261">
    <property type="entry name" value="Duplicated hybrid motif"/>
    <property type="match status" value="1"/>
</dbReference>
<feature type="domain" description="LysM" evidence="3">
    <location>
        <begin position="314"/>
        <end position="357"/>
    </location>
</feature>
<dbReference type="CDD" id="cd12797">
    <property type="entry name" value="M23_peptidase"/>
    <property type="match status" value="1"/>
</dbReference>
<dbReference type="PANTHER" id="PTHR21666:SF270">
    <property type="entry name" value="MUREIN HYDROLASE ACTIVATOR ENVC"/>
    <property type="match status" value="1"/>
</dbReference>
<dbReference type="EMBL" id="JACXAA010000007">
    <property type="protein sequence ID" value="MBD2755247.1"/>
    <property type="molecule type" value="Genomic_DNA"/>
</dbReference>
<dbReference type="CDD" id="cd00118">
    <property type="entry name" value="LysM"/>
    <property type="match status" value="1"/>
</dbReference>
<dbReference type="InterPro" id="IPR011055">
    <property type="entry name" value="Dup_hybrid_motif"/>
</dbReference>
<evidence type="ECO:0000256" key="2">
    <source>
        <dbReference type="SAM" id="SignalP"/>
    </source>
</evidence>
<organism evidence="4 5">
    <name type="scientific">Spirosoma validum</name>
    <dbReference type="NCBI Taxonomy" id="2771355"/>
    <lineage>
        <taxon>Bacteria</taxon>
        <taxon>Pseudomonadati</taxon>
        <taxon>Bacteroidota</taxon>
        <taxon>Cytophagia</taxon>
        <taxon>Cytophagales</taxon>
        <taxon>Cytophagaceae</taxon>
        <taxon>Spirosoma</taxon>
    </lineage>
</organism>
<dbReference type="AlphaFoldDB" id="A0A927B4W3"/>
<dbReference type="PANTHER" id="PTHR21666">
    <property type="entry name" value="PEPTIDASE-RELATED"/>
    <property type="match status" value="1"/>
</dbReference>
<feature type="signal peptide" evidence="2">
    <location>
        <begin position="1"/>
        <end position="23"/>
    </location>
</feature>
<dbReference type="Pfam" id="PF01551">
    <property type="entry name" value="Peptidase_M23"/>
    <property type="match status" value="1"/>
</dbReference>
<accession>A0A927B4W3</accession>
<dbReference type="InterPro" id="IPR016047">
    <property type="entry name" value="M23ase_b-sheet_dom"/>
</dbReference>
<dbReference type="Pfam" id="PF01476">
    <property type="entry name" value="LysM"/>
    <property type="match status" value="1"/>
</dbReference>
<feature type="chain" id="PRO_5037909268" evidence="2">
    <location>
        <begin position="24"/>
        <end position="358"/>
    </location>
</feature>
<dbReference type="SMART" id="SM00257">
    <property type="entry name" value="LysM"/>
    <property type="match status" value="1"/>
</dbReference>
<evidence type="ECO:0000259" key="3">
    <source>
        <dbReference type="PROSITE" id="PS51782"/>
    </source>
</evidence>
<protein>
    <submittedName>
        <fullName evidence="4">Peptidoglycan DD-metalloendopeptidase family protein</fullName>
    </submittedName>
</protein>
<dbReference type="Proteomes" id="UP000653797">
    <property type="component" value="Unassembled WGS sequence"/>
</dbReference>
<dbReference type="RefSeq" id="WP_191040857.1">
    <property type="nucleotide sequence ID" value="NZ_JACXAA010000007.1"/>
</dbReference>
<proteinExistence type="predicted"/>
<dbReference type="PROSITE" id="PS51782">
    <property type="entry name" value="LYSM"/>
    <property type="match status" value="1"/>
</dbReference>
<evidence type="ECO:0000256" key="1">
    <source>
        <dbReference type="SAM" id="MobiDB-lite"/>
    </source>
</evidence>
<feature type="region of interest" description="Disordered" evidence="1">
    <location>
        <begin position="32"/>
        <end position="57"/>
    </location>
</feature>
<keyword evidence="5" id="KW-1185">Reference proteome</keyword>
<dbReference type="InterPro" id="IPR036779">
    <property type="entry name" value="LysM_dom_sf"/>
</dbReference>
<evidence type="ECO:0000313" key="5">
    <source>
        <dbReference type="Proteomes" id="UP000653797"/>
    </source>
</evidence>
<dbReference type="InterPro" id="IPR018392">
    <property type="entry name" value="LysM"/>
</dbReference>
<dbReference type="InterPro" id="IPR050570">
    <property type="entry name" value="Cell_wall_metabolism_enzyme"/>
</dbReference>
<evidence type="ECO:0000313" key="4">
    <source>
        <dbReference type="EMBL" id="MBD2755247.1"/>
    </source>
</evidence>
<reference evidence="4" key="1">
    <citation type="submission" date="2020-09" db="EMBL/GenBank/DDBJ databases">
        <authorList>
            <person name="Kim M.K."/>
        </authorList>
    </citation>
    <scope>NUCLEOTIDE SEQUENCE</scope>
    <source>
        <strain evidence="4">BT704</strain>
    </source>
</reference>
<dbReference type="SUPFAM" id="SSF54106">
    <property type="entry name" value="LysM domain"/>
    <property type="match status" value="1"/>
</dbReference>
<dbReference type="Gene3D" id="3.10.350.10">
    <property type="entry name" value="LysM domain"/>
    <property type="match status" value="1"/>
</dbReference>
<sequence length="358" mass="40195">MRKTAIQWLLAIGCLCLTVTAQAQERGRFKNNLRITPKNEPSPNAPVVDQPQKADDQFEQEKTQLRYGNQFEPKKELNPVVSEDTSHLDQGETSVVEVIDSVLVGNEWVKIADYYAVWDSRTIDPYNINPLEFNEAIDIKLYDPTANRYWSAPLTEGKLTSNFGYRWGRWHTGADLDLETGDPVYAAFDGIVRVVGWDGSGYGRYVLVRHYNGLETLYGHMSKQTVETGQLVKAGDQLGLGGSTGRSSGPHLHFETRYEGNPFSPLNVYSFPENTINSDHFLLTGSVWDYLRGGRSDGGSSSEISFKPKIKRTVLHRVRSGETLSSIADRYGLSISTLKRKNHISGSRLRPGQKLRVH</sequence>
<gene>
    <name evidence="4" type="ORF">IC230_20265</name>
</gene>
<dbReference type="GO" id="GO:0004222">
    <property type="term" value="F:metalloendopeptidase activity"/>
    <property type="evidence" value="ECO:0007669"/>
    <property type="project" value="TreeGrafter"/>
</dbReference>